<dbReference type="Proteomes" id="UP000249739">
    <property type="component" value="Unassembled WGS sequence"/>
</dbReference>
<name>A0A2W5FKA4_9BACT</name>
<keyword evidence="1" id="KW-0812">Transmembrane</keyword>
<organism evidence="2 3">
    <name type="scientific">Micavibrio aeruginosavorus</name>
    <dbReference type="NCBI Taxonomy" id="349221"/>
    <lineage>
        <taxon>Bacteria</taxon>
        <taxon>Pseudomonadati</taxon>
        <taxon>Bdellovibrionota</taxon>
        <taxon>Bdellovibrionia</taxon>
        <taxon>Bdellovibrionales</taxon>
        <taxon>Pseudobdellovibrionaceae</taxon>
        <taxon>Micavibrio</taxon>
    </lineage>
</organism>
<dbReference type="AlphaFoldDB" id="A0A2W5FKA4"/>
<evidence type="ECO:0000313" key="2">
    <source>
        <dbReference type="EMBL" id="PZP55598.1"/>
    </source>
</evidence>
<sequence>MLAYLPLIQKLIVDYMTKKTHEGFSFNFHALGLMALSGLIGFIACIFFLLALQAFAVEFFPAYISWLIVAATALLISLTIYFIAERSKKKKAFVHKVKQEVSDHLTPFNKIMEELSEPIKEHPVAAVVLAALAGVLAGDKLNSDGTD</sequence>
<keyword evidence="1" id="KW-0472">Membrane</keyword>
<evidence type="ECO:0000256" key="1">
    <source>
        <dbReference type="SAM" id="Phobius"/>
    </source>
</evidence>
<reference evidence="2 3" key="1">
    <citation type="submission" date="2017-08" db="EMBL/GenBank/DDBJ databases">
        <title>Infants hospitalized years apart are colonized by the same room-sourced microbial strains.</title>
        <authorList>
            <person name="Brooks B."/>
            <person name="Olm M.R."/>
            <person name="Firek B.A."/>
            <person name="Baker R."/>
            <person name="Thomas B.C."/>
            <person name="Morowitz M.J."/>
            <person name="Banfield J.F."/>
        </authorList>
    </citation>
    <scope>NUCLEOTIDE SEQUENCE [LARGE SCALE GENOMIC DNA]</scope>
    <source>
        <strain evidence="2">S2_006_000_R2_64</strain>
    </source>
</reference>
<dbReference type="EMBL" id="QFOT01000060">
    <property type="protein sequence ID" value="PZP55598.1"/>
    <property type="molecule type" value="Genomic_DNA"/>
</dbReference>
<feature type="transmembrane region" description="Helical" evidence="1">
    <location>
        <begin position="26"/>
        <end position="51"/>
    </location>
</feature>
<comment type="caution">
    <text evidence="2">The sequence shown here is derived from an EMBL/GenBank/DDBJ whole genome shotgun (WGS) entry which is preliminary data.</text>
</comment>
<protein>
    <submittedName>
        <fullName evidence="2">Uncharacterized protein</fullName>
    </submittedName>
</protein>
<proteinExistence type="predicted"/>
<keyword evidence="1" id="KW-1133">Transmembrane helix</keyword>
<evidence type="ECO:0000313" key="3">
    <source>
        <dbReference type="Proteomes" id="UP000249739"/>
    </source>
</evidence>
<gene>
    <name evidence="2" type="ORF">DI586_06330</name>
</gene>
<accession>A0A2W5FKA4</accession>
<feature type="transmembrane region" description="Helical" evidence="1">
    <location>
        <begin position="63"/>
        <end position="84"/>
    </location>
</feature>